<evidence type="ECO:0000313" key="2">
    <source>
        <dbReference type="EMBL" id="MFC3108937.1"/>
    </source>
</evidence>
<reference evidence="3" key="1">
    <citation type="journal article" date="2019" name="Int. J. Syst. Evol. Microbiol.">
        <title>The Global Catalogue of Microorganisms (GCM) 10K type strain sequencing project: providing services to taxonomists for standard genome sequencing and annotation.</title>
        <authorList>
            <consortium name="The Broad Institute Genomics Platform"/>
            <consortium name="The Broad Institute Genome Sequencing Center for Infectious Disease"/>
            <person name="Wu L."/>
            <person name="Ma J."/>
        </authorList>
    </citation>
    <scope>NUCLEOTIDE SEQUENCE [LARGE SCALE GENOMIC DNA]</scope>
    <source>
        <strain evidence="3">KCTC 42986</strain>
    </source>
</reference>
<dbReference type="EMBL" id="JBHRTP010000040">
    <property type="protein sequence ID" value="MFC3108937.1"/>
    <property type="molecule type" value="Genomic_DNA"/>
</dbReference>
<sequence length="75" mass="8981">MSPTDWMDRNFFRRIEVCFPVLDRSLKRRVILEGLQSYLKDNKDAREMDSDGSYRRRRHRGRAYFAQSKLLAALA</sequence>
<feature type="domain" description="Polyphosphate kinase C-terminal" evidence="1">
    <location>
        <begin position="1"/>
        <end position="63"/>
    </location>
</feature>
<keyword evidence="3" id="KW-1185">Reference proteome</keyword>
<dbReference type="PANTHER" id="PTHR30218:SF0">
    <property type="entry name" value="POLYPHOSPHATE KINASE"/>
    <property type="match status" value="1"/>
</dbReference>
<organism evidence="2 3">
    <name type="scientific">Undibacterium arcticum</name>
    <dbReference type="NCBI Taxonomy" id="1762892"/>
    <lineage>
        <taxon>Bacteria</taxon>
        <taxon>Pseudomonadati</taxon>
        <taxon>Pseudomonadota</taxon>
        <taxon>Betaproteobacteria</taxon>
        <taxon>Burkholderiales</taxon>
        <taxon>Oxalobacteraceae</taxon>
        <taxon>Undibacterium</taxon>
    </lineage>
</organism>
<dbReference type="Gene3D" id="3.30.870.10">
    <property type="entry name" value="Endonuclease Chain A"/>
    <property type="match status" value="1"/>
</dbReference>
<dbReference type="InterPro" id="IPR025200">
    <property type="entry name" value="PPK_C_dom2"/>
</dbReference>
<accession>A0ABV7F1L1</accession>
<name>A0ABV7F1L1_9BURK</name>
<proteinExistence type="predicted"/>
<protein>
    <recommendedName>
        <fullName evidence="1">Polyphosphate kinase C-terminal domain-containing protein</fullName>
    </recommendedName>
</protein>
<gene>
    <name evidence="2" type="ORF">ACFOFO_13375</name>
</gene>
<dbReference type="SUPFAM" id="SSF56024">
    <property type="entry name" value="Phospholipase D/nuclease"/>
    <property type="match status" value="1"/>
</dbReference>
<dbReference type="PANTHER" id="PTHR30218">
    <property type="entry name" value="POLYPHOSPHATE KINASE"/>
    <property type="match status" value="1"/>
</dbReference>
<dbReference type="Pfam" id="PF13090">
    <property type="entry name" value="PP_kinase_C"/>
    <property type="match status" value="1"/>
</dbReference>
<comment type="caution">
    <text evidence="2">The sequence shown here is derived from an EMBL/GenBank/DDBJ whole genome shotgun (WGS) entry which is preliminary data.</text>
</comment>
<dbReference type="Proteomes" id="UP001595530">
    <property type="component" value="Unassembled WGS sequence"/>
</dbReference>
<evidence type="ECO:0000259" key="1">
    <source>
        <dbReference type="Pfam" id="PF13090"/>
    </source>
</evidence>
<dbReference type="RefSeq" id="WP_390323557.1">
    <property type="nucleotide sequence ID" value="NZ_JBHRTP010000040.1"/>
</dbReference>
<dbReference type="InterPro" id="IPR003414">
    <property type="entry name" value="PP_kinase"/>
</dbReference>
<evidence type="ECO:0000313" key="3">
    <source>
        <dbReference type="Proteomes" id="UP001595530"/>
    </source>
</evidence>